<organism evidence="1 2">
    <name type="scientific">Catenulispora acidiphila (strain DSM 44928 / JCM 14897 / NBRC 102108 / NRRL B-24433 / ID139908)</name>
    <dbReference type="NCBI Taxonomy" id="479433"/>
    <lineage>
        <taxon>Bacteria</taxon>
        <taxon>Bacillati</taxon>
        <taxon>Actinomycetota</taxon>
        <taxon>Actinomycetes</taxon>
        <taxon>Catenulisporales</taxon>
        <taxon>Catenulisporaceae</taxon>
        <taxon>Catenulispora</taxon>
    </lineage>
</organism>
<sequence length="124" mass="13906">MLINLTPHPIRIYPYGTPDRISLGDIEPEMVLEPAEQPARIGENYLFTQTLPHCPVRVAHVEFRHTTGLPPWDGDPQDIRTWYVVSLPLALSQAGKRPDLLAPHLEVRDLDGTAIGCRELVLPV</sequence>
<evidence type="ECO:0000313" key="1">
    <source>
        <dbReference type="EMBL" id="ACU71842.1"/>
    </source>
</evidence>
<evidence type="ECO:0000313" key="2">
    <source>
        <dbReference type="Proteomes" id="UP000000851"/>
    </source>
</evidence>
<name>C7Q2V0_CATAD</name>
<dbReference type="EMBL" id="CP001700">
    <property type="protein sequence ID" value="ACU71842.1"/>
    <property type="molecule type" value="Genomic_DNA"/>
</dbReference>
<dbReference type="Proteomes" id="UP000000851">
    <property type="component" value="Chromosome"/>
</dbReference>
<dbReference type="InParanoid" id="C7Q2V0"/>
<dbReference type="STRING" id="479433.Caci_2933"/>
<proteinExistence type="predicted"/>
<dbReference type="KEGG" id="cai:Caci_2933"/>
<gene>
    <name evidence="1" type="ordered locus">Caci_2933</name>
</gene>
<keyword evidence="2" id="KW-1185">Reference proteome</keyword>
<dbReference type="RefSeq" id="WP_012787135.1">
    <property type="nucleotide sequence ID" value="NC_013131.1"/>
</dbReference>
<dbReference type="HOGENOM" id="CLU_145839_0_0_11"/>
<accession>C7Q2V0</accession>
<dbReference type="AlphaFoldDB" id="C7Q2V0"/>
<dbReference type="OrthoDB" id="3428544at2"/>
<reference evidence="1 2" key="1">
    <citation type="journal article" date="2009" name="Stand. Genomic Sci.">
        <title>Complete genome sequence of Catenulispora acidiphila type strain (ID 139908).</title>
        <authorList>
            <person name="Copeland A."/>
            <person name="Lapidus A."/>
            <person name="Glavina Del Rio T."/>
            <person name="Nolan M."/>
            <person name="Lucas S."/>
            <person name="Chen F."/>
            <person name="Tice H."/>
            <person name="Cheng J.F."/>
            <person name="Bruce D."/>
            <person name="Goodwin L."/>
            <person name="Pitluck S."/>
            <person name="Mikhailova N."/>
            <person name="Pati A."/>
            <person name="Ivanova N."/>
            <person name="Mavromatis K."/>
            <person name="Chen A."/>
            <person name="Palaniappan K."/>
            <person name="Chain P."/>
            <person name="Land M."/>
            <person name="Hauser L."/>
            <person name="Chang Y.J."/>
            <person name="Jeffries C.D."/>
            <person name="Chertkov O."/>
            <person name="Brettin T."/>
            <person name="Detter J.C."/>
            <person name="Han C."/>
            <person name="Ali Z."/>
            <person name="Tindall B.J."/>
            <person name="Goker M."/>
            <person name="Bristow J."/>
            <person name="Eisen J.A."/>
            <person name="Markowitz V."/>
            <person name="Hugenholtz P."/>
            <person name="Kyrpides N.C."/>
            <person name="Klenk H.P."/>
        </authorList>
    </citation>
    <scope>NUCLEOTIDE SEQUENCE [LARGE SCALE GENOMIC DNA]</scope>
    <source>
        <strain evidence="2">DSM 44928 / JCM 14897 / NBRC 102108 / NRRL B-24433 / ID139908</strain>
    </source>
</reference>
<protein>
    <submittedName>
        <fullName evidence="1">Uncharacterized protein</fullName>
    </submittedName>
</protein>